<sequence length="632" mass="67525">MAKGDAAEVLASPSSILCNPDLLAPIVRVLKGSGYVAENERNLRAVCTGIRGAYDQGIERLRLEYLPKNAEELLSFCSRLAGRGCRPKSISIRLSRLPAEDLEAKDELAAQVLVALAGSSGVLPTTALHLSNRYESERARFGPALGRAIAATMPNLESLDLSDLDNWDDEAGAGLEALPALFGGGEDGEGTLPVLSSLTTLSLPEVLSLPPFLTACKQLRELWVDIDSEIEMEEEMGSMFQQLGELPSLRILHVHLNDGINQTADLPVQYLTCLTNLTELNFPTLWDQQEFHASDLAGLTGLTTLNFNVAPVSVEALCGLSALTSVTMGTLITPRDGGSDDDAGGASHPPSRRWALPPDLQDLSVSQLPEHRLLAALQPGPAFRELLITDQGGTPELGLDKEDMDGEGRLLPSSEASLIEAVRFLGRWLKDESLHVQFWRGGAGPHRLGGCVAGPGQPPSHSRWLAAVAEAKPGLSHLQLEGIALSAEDVETIAARFTSLKELHLLWPTTLPPAALPLLARMPQLQRLALSVFGLCHGTAQPGEAAEGQGDQLSASEERIGEALGALARLYSEGGYGGSLCVQHRERCEGVEGRLRGLLAAAGVELGEGPSEWAVKRTILMDFGEALYVHRA</sequence>
<feature type="region of interest" description="Disordered" evidence="2">
    <location>
        <begin position="331"/>
        <end position="357"/>
    </location>
</feature>
<dbReference type="SUPFAM" id="SSF52047">
    <property type="entry name" value="RNI-like"/>
    <property type="match status" value="1"/>
</dbReference>
<evidence type="ECO:0000313" key="3">
    <source>
        <dbReference type="EMBL" id="KAG2496451.1"/>
    </source>
</evidence>
<accession>A0A836C116</accession>
<dbReference type="Proteomes" id="UP000612055">
    <property type="component" value="Unassembled WGS sequence"/>
</dbReference>
<dbReference type="AlphaFoldDB" id="A0A836C116"/>
<comment type="caution">
    <text evidence="3">The sequence shown here is derived from an EMBL/GenBank/DDBJ whole genome shotgun (WGS) entry which is preliminary data.</text>
</comment>
<evidence type="ECO:0000256" key="2">
    <source>
        <dbReference type="SAM" id="MobiDB-lite"/>
    </source>
</evidence>
<protein>
    <submittedName>
        <fullName evidence="3">Uncharacterized protein</fullName>
    </submittedName>
</protein>
<evidence type="ECO:0000313" key="4">
    <source>
        <dbReference type="Proteomes" id="UP000612055"/>
    </source>
</evidence>
<dbReference type="Gene3D" id="3.80.10.10">
    <property type="entry name" value="Ribonuclease Inhibitor"/>
    <property type="match status" value="2"/>
</dbReference>
<keyword evidence="4" id="KW-1185">Reference proteome</keyword>
<dbReference type="InterPro" id="IPR032675">
    <property type="entry name" value="LRR_dom_sf"/>
</dbReference>
<comment type="subcellular location">
    <subcellularLocation>
        <location evidence="1">Cytoplasm</location>
        <location evidence="1">Cytoskeleton</location>
        <location evidence="1">Cilium axoneme</location>
    </subcellularLocation>
</comment>
<gene>
    <name evidence="3" type="ORF">HYH03_005675</name>
</gene>
<organism evidence="3 4">
    <name type="scientific">Edaphochlamys debaryana</name>
    <dbReference type="NCBI Taxonomy" id="47281"/>
    <lineage>
        <taxon>Eukaryota</taxon>
        <taxon>Viridiplantae</taxon>
        <taxon>Chlorophyta</taxon>
        <taxon>core chlorophytes</taxon>
        <taxon>Chlorophyceae</taxon>
        <taxon>CS clade</taxon>
        <taxon>Chlamydomonadales</taxon>
        <taxon>Chlamydomonadales incertae sedis</taxon>
        <taxon>Edaphochlamys</taxon>
    </lineage>
</organism>
<dbReference type="EMBL" id="JAEHOE010000019">
    <property type="protein sequence ID" value="KAG2496451.1"/>
    <property type="molecule type" value="Genomic_DNA"/>
</dbReference>
<dbReference type="GO" id="GO:0005930">
    <property type="term" value="C:axoneme"/>
    <property type="evidence" value="ECO:0007669"/>
    <property type="project" value="UniProtKB-SubCell"/>
</dbReference>
<name>A0A836C116_9CHLO</name>
<reference evidence="3" key="1">
    <citation type="journal article" date="2020" name="bioRxiv">
        <title>Comparative genomics of Chlamydomonas.</title>
        <authorList>
            <person name="Craig R.J."/>
            <person name="Hasan A.R."/>
            <person name="Ness R.W."/>
            <person name="Keightley P.D."/>
        </authorList>
    </citation>
    <scope>NUCLEOTIDE SEQUENCE</scope>
    <source>
        <strain evidence="3">CCAP 11/70</strain>
    </source>
</reference>
<evidence type="ECO:0000256" key="1">
    <source>
        <dbReference type="ARBA" id="ARBA00004430"/>
    </source>
</evidence>
<proteinExistence type="predicted"/>